<keyword evidence="9 16" id="KW-0808">Transferase</keyword>
<dbReference type="AlphaFoldDB" id="A0A3P1SEE1"/>
<dbReference type="UniPathway" id="UPA00048">
    <property type="reaction ID" value="UER00073"/>
</dbReference>
<dbReference type="PIRSF" id="PIRSF006468">
    <property type="entry name" value="BCAT1"/>
    <property type="match status" value="1"/>
</dbReference>
<dbReference type="UniPathway" id="UPA00049">
    <property type="reaction ID" value="UER00062"/>
</dbReference>
<dbReference type="UniPathway" id="UPA00047">
    <property type="reaction ID" value="UER00058"/>
</dbReference>
<comment type="caution">
    <text evidence="16">The sequence shown here is derived from an EMBL/GenBank/DDBJ whole genome shotgun (WGS) entry which is preliminary data.</text>
</comment>
<evidence type="ECO:0000313" key="17">
    <source>
        <dbReference type="Proteomes" id="UP000280444"/>
    </source>
</evidence>
<evidence type="ECO:0000256" key="7">
    <source>
        <dbReference type="ARBA" id="ARBA00022576"/>
    </source>
</evidence>
<dbReference type="Gene3D" id="3.20.10.10">
    <property type="entry name" value="D-amino Acid Aminotransferase, subunit A, domain 2"/>
    <property type="match status" value="1"/>
</dbReference>
<dbReference type="InterPro" id="IPR036038">
    <property type="entry name" value="Aminotransferase-like"/>
</dbReference>
<dbReference type="EC" id="2.6.1.42" evidence="6"/>
<dbReference type="GO" id="GO:0052654">
    <property type="term" value="F:L-leucine-2-oxoglutarate transaminase activity"/>
    <property type="evidence" value="ECO:0007669"/>
    <property type="project" value="RHEA"/>
</dbReference>
<dbReference type="InterPro" id="IPR005786">
    <property type="entry name" value="B_amino_transII"/>
</dbReference>
<reference evidence="16 17" key="1">
    <citation type="submission" date="2018-11" db="EMBL/GenBank/DDBJ databases">
        <title>Genomes From Bacteria Associated with the Canine Oral Cavity: a Test Case for Automated Genome-Based Taxonomic Assignment.</title>
        <authorList>
            <person name="Coil D.A."/>
            <person name="Jospin G."/>
            <person name="Darling A.E."/>
            <person name="Wallis C."/>
            <person name="Davis I.J."/>
            <person name="Harris S."/>
            <person name="Eisen J.A."/>
            <person name="Holcombe L.J."/>
            <person name="O'Flynn C."/>
        </authorList>
    </citation>
    <scope>NUCLEOTIDE SEQUENCE [LARGE SCALE GENOMIC DNA]</scope>
    <source>
        <strain evidence="16 17">OH770</strain>
    </source>
</reference>
<dbReference type="GO" id="GO:0009098">
    <property type="term" value="P:L-leucine biosynthetic process"/>
    <property type="evidence" value="ECO:0007669"/>
    <property type="project" value="UniProtKB-UniPathway"/>
</dbReference>
<evidence type="ECO:0000256" key="13">
    <source>
        <dbReference type="ARBA" id="ARBA00048798"/>
    </source>
</evidence>
<evidence type="ECO:0000256" key="12">
    <source>
        <dbReference type="ARBA" id="ARBA00048212"/>
    </source>
</evidence>
<evidence type="ECO:0000256" key="3">
    <source>
        <dbReference type="ARBA" id="ARBA00004931"/>
    </source>
</evidence>
<dbReference type="Proteomes" id="UP000280444">
    <property type="component" value="Unassembled WGS sequence"/>
</dbReference>
<evidence type="ECO:0000313" key="16">
    <source>
        <dbReference type="EMBL" id="RRC94682.1"/>
    </source>
</evidence>
<gene>
    <name evidence="16" type="ORF">EII11_08960</name>
</gene>
<dbReference type="PANTHER" id="PTHR11825">
    <property type="entry name" value="SUBGROUP IIII AMINOTRANSFERASE"/>
    <property type="match status" value="1"/>
</dbReference>
<name>A0A3P1SEE1_9ACTO</name>
<evidence type="ECO:0000256" key="2">
    <source>
        <dbReference type="ARBA" id="ARBA00004824"/>
    </source>
</evidence>
<dbReference type="CDD" id="cd01557">
    <property type="entry name" value="BCAT_beta_family"/>
    <property type="match status" value="1"/>
</dbReference>
<dbReference type="InterPro" id="IPR033939">
    <property type="entry name" value="BCAT_family"/>
</dbReference>
<dbReference type="InterPro" id="IPR001544">
    <property type="entry name" value="Aminotrans_IV"/>
</dbReference>
<comment type="similarity">
    <text evidence="5">Belongs to the class-IV pyridoxal-phosphate-dependent aminotransferase family.</text>
</comment>
<dbReference type="InterPro" id="IPR043131">
    <property type="entry name" value="BCAT-like_N"/>
</dbReference>
<keyword evidence="7 16" id="KW-0032">Aminotransferase</keyword>
<comment type="catalytic activity">
    <reaction evidence="13">
        <text>L-isoleucine + 2-oxoglutarate = (S)-3-methyl-2-oxopentanoate + L-glutamate</text>
        <dbReference type="Rhea" id="RHEA:24801"/>
        <dbReference type="ChEBI" id="CHEBI:16810"/>
        <dbReference type="ChEBI" id="CHEBI:29985"/>
        <dbReference type="ChEBI" id="CHEBI:35146"/>
        <dbReference type="ChEBI" id="CHEBI:58045"/>
        <dbReference type="EC" id="2.6.1.42"/>
    </reaction>
</comment>
<protein>
    <recommendedName>
        <fullName evidence="6">branched-chain-amino-acid transaminase</fullName>
        <ecNumber evidence="6">2.6.1.42</ecNumber>
    </recommendedName>
</protein>
<keyword evidence="11" id="KW-0100">Branched-chain amino acid biosynthesis</keyword>
<dbReference type="GO" id="GO:0009099">
    <property type="term" value="P:L-valine biosynthetic process"/>
    <property type="evidence" value="ECO:0007669"/>
    <property type="project" value="UniProtKB-UniPathway"/>
</dbReference>
<dbReference type="Gene3D" id="3.30.470.10">
    <property type="match status" value="1"/>
</dbReference>
<comment type="cofactor">
    <cofactor evidence="1">
        <name>pyridoxal 5'-phosphate</name>
        <dbReference type="ChEBI" id="CHEBI:597326"/>
    </cofactor>
</comment>
<dbReference type="RefSeq" id="WP_124871777.1">
    <property type="nucleotide sequence ID" value="NZ_RQZF01000011.1"/>
</dbReference>
<accession>A0A3P1SEE1</accession>
<comment type="catalytic activity">
    <reaction evidence="12">
        <text>L-valine + 2-oxoglutarate = 3-methyl-2-oxobutanoate + L-glutamate</text>
        <dbReference type="Rhea" id="RHEA:24813"/>
        <dbReference type="ChEBI" id="CHEBI:11851"/>
        <dbReference type="ChEBI" id="CHEBI:16810"/>
        <dbReference type="ChEBI" id="CHEBI:29985"/>
        <dbReference type="ChEBI" id="CHEBI:57762"/>
        <dbReference type="EC" id="2.6.1.42"/>
    </reaction>
</comment>
<dbReference type="GO" id="GO:0052656">
    <property type="term" value="F:L-isoleucine-2-oxoglutarate transaminase activity"/>
    <property type="evidence" value="ECO:0007669"/>
    <property type="project" value="RHEA"/>
</dbReference>
<comment type="pathway">
    <text evidence="3">Amino-acid biosynthesis; L-valine biosynthesis; L-valine from pyruvate: step 4/4.</text>
</comment>
<evidence type="ECO:0000256" key="1">
    <source>
        <dbReference type="ARBA" id="ARBA00001933"/>
    </source>
</evidence>
<evidence type="ECO:0000256" key="10">
    <source>
        <dbReference type="ARBA" id="ARBA00022898"/>
    </source>
</evidence>
<dbReference type="Pfam" id="PF01063">
    <property type="entry name" value="Aminotran_4"/>
    <property type="match status" value="1"/>
</dbReference>
<evidence type="ECO:0000256" key="11">
    <source>
        <dbReference type="ARBA" id="ARBA00023304"/>
    </source>
</evidence>
<evidence type="ECO:0000256" key="15">
    <source>
        <dbReference type="PIRSR" id="PIRSR006468-1"/>
    </source>
</evidence>
<organism evidence="16 17">
    <name type="scientific">Schaalia canis</name>
    <dbReference type="NCBI Taxonomy" id="100469"/>
    <lineage>
        <taxon>Bacteria</taxon>
        <taxon>Bacillati</taxon>
        <taxon>Actinomycetota</taxon>
        <taxon>Actinomycetes</taxon>
        <taxon>Actinomycetales</taxon>
        <taxon>Actinomycetaceae</taxon>
        <taxon>Schaalia</taxon>
    </lineage>
</organism>
<evidence type="ECO:0000256" key="8">
    <source>
        <dbReference type="ARBA" id="ARBA00022605"/>
    </source>
</evidence>
<dbReference type="GO" id="GO:0052655">
    <property type="term" value="F:L-valine-2-oxoglutarate transaminase activity"/>
    <property type="evidence" value="ECO:0007669"/>
    <property type="project" value="RHEA"/>
</dbReference>
<keyword evidence="17" id="KW-1185">Reference proteome</keyword>
<comment type="pathway">
    <text evidence="2">Amino-acid biosynthesis; L-isoleucine biosynthesis; L-isoleucine from 2-oxobutanoate: step 4/4.</text>
</comment>
<comment type="catalytic activity">
    <reaction evidence="14">
        <text>L-leucine + 2-oxoglutarate = 4-methyl-2-oxopentanoate + L-glutamate</text>
        <dbReference type="Rhea" id="RHEA:18321"/>
        <dbReference type="ChEBI" id="CHEBI:16810"/>
        <dbReference type="ChEBI" id="CHEBI:17865"/>
        <dbReference type="ChEBI" id="CHEBI:29985"/>
        <dbReference type="ChEBI" id="CHEBI:57427"/>
        <dbReference type="EC" id="2.6.1.42"/>
    </reaction>
</comment>
<evidence type="ECO:0000256" key="14">
    <source>
        <dbReference type="ARBA" id="ARBA00049229"/>
    </source>
</evidence>
<dbReference type="NCBIfam" id="NF009897">
    <property type="entry name" value="PRK13357.1"/>
    <property type="match status" value="1"/>
</dbReference>
<keyword evidence="10" id="KW-0663">Pyridoxal phosphate</keyword>
<dbReference type="InterPro" id="IPR043132">
    <property type="entry name" value="BCAT-like_C"/>
</dbReference>
<evidence type="ECO:0000256" key="5">
    <source>
        <dbReference type="ARBA" id="ARBA00009320"/>
    </source>
</evidence>
<comment type="pathway">
    <text evidence="4">Amino-acid biosynthesis; L-leucine biosynthesis; L-leucine from 3-methyl-2-oxobutanoate: step 4/4.</text>
</comment>
<dbReference type="SUPFAM" id="SSF56752">
    <property type="entry name" value="D-aminoacid aminotransferase-like PLP-dependent enzymes"/>
    <property type="match status" value="1"/>
</dbReference>
<dbReference type="OrthoDB" id="9804984at2"/>
<keyword evidence="8" id="KW-0028">Amino-acid biosynthesis</keyword>
<dbReference type="EMBL" id="RQZF01000011">
    <property type="protein sequence ID" value="RRC94682.1"/>
    <property type="molecule type" value="Genomic_DNA"/>
</dbReference>
<dbReference type="GO" id="GO:0009097">
    <property type="term" value="P:isoleucine biosynthetic process"/>
    <property type="evidence" value="ECO:0007669"/>
    <property type="project" value="UniProtKB-UniPathway"/>
</dbReference>
<evidence type="ECO:0000256" key="9">
    <source>
        <dbReference type="ARBA" id="ARBA00022679"/>
    </source>
</evidence>
<feature type="modified residue" description="N6-(pyridoxal phosphate)lysine" evidence="15">
    <location>
        <position position="223"/>
    </location>
</feature>
<dbReference type="PANTHER" id="PTHR11825:SF44">
    <property type="entry name" value="BRANCHED-CHAIN-AMINO-ACID AMINOTRANSFERASE"/>
    <property type="match status" value="1"/>
</dbReference>
<evidence type="ECO:0000256" key="4">
    <source>
        <dbReference type="ARBA" id="ARBA00005072"/>
    </source>
</evidence>
<proteinExistence type="inferred from homology"/>
<dbReference type="NCBIfam" id="TIGR01123">
    <property type="entry name" value="ilvE_II"/>
    <property type="match status" value="1"/>
</dbReference>
<evidence type="ECO:0000256" key="6">
    <source>
        <dbReference type="ARBA" id="ARBA00013053"/>
    </source>
</evidence>
<sequence length="381" mass="41395">MSQHHTPTELERLGSMPLPSADELAGRFPLTPNPAPASQSEYEQVMGELSFGSRFTDHMAHMLWSAAQGWHQREIIPFAPLALSPAAAVLHYGQSAFEGIKAYRHEDGSVWTFRPGYNAARLNHSAWRMAMPPMEAEDFVASIVDYVRADERWVPSEPGSSLYLRPFMFASEAFLGVHAAQELDYYVIGSPSGPYFKGGVAGVSIWVVKGFHRAGPGGTGTAKVGGNYAASLLPQQEAAERGFNQVCFLDSYEECYLEELGGMNVFVVMADGSVRTPELSGVILEGGTRSAICRLLRDGGVEVREEKIELSALVDGISNGTVREVFACGTAAVVTPITRLAGEGFDVELPVGESTLAIRTQLTDIQMGTAEDPYGWMYRIC</sequence>